<dbReference type="Proteomes" id="UP000053562">
    <property type="component" value="Unassembled WGS sequence"/>
</dbReference>
<reference evidence="2 3" key="1">
    <citation type="submission" date="2011-08" db="EMBL/GenBank/DDBJ databases">
        <title>The Genome Sequence of Plasmodium vivax India VII.</title>
        <authorList>
            <consortium name="The Broad Institute Genome Sequencing Platform"/>
            <consortium name="The Broad Institute Genome Sequencing Center for Infectious Disease"/>
            <person name="Neafsey D."/>
            <person name="Carlton J."/>
            <person name="Barnwell J."/>
            <person name="Collins W."/>
            <person name="Escalante A."/>
            <person name="Mullikin J."/>
            <person name="Saul A."/>
            <person name="Guigo R."/>
            <person name="Camara F."/>
            <person name="Young S.K."/>
            <person name="Zeng Q."/>
            <person name="Gargeya S."/>
            <person name="Fitzgerald M."/>
            <person name="Haas B."/>
            <person name="Abouelleil A."/>
            <person name="Alvarado L."/>
            <person name="Arachchi H.M."/>
            <person name="Berlin A."/>
            <person name="Brown A."/>
            <person name="Chapman S.B."/>
            <person name="Chen Z."/>
            <person name="Dunbar C."/>
            <person name="Freedman E."/>
            <person name="Gearin G."/>
            <person name="Gellesch M."/>
            <person name="Goldberg J."/>
            <person name="Griggs A."/>
            <person name="Gujja S."/>
            <person name="Heiman D."/>
            <person name="Howarth C."/>
            <person name="Larson L."/>
            <person name="Lui A."/>
            <person name="MacDonald P.J.P."/>
            <person name="Montmayeur A."/>
            <person name="Murphy C."/>
            <person name="Neiman D."/>
            <person name="Pearson M."/>
            <person name="Priest M."/>
            <person name="Roberts A."/>
            <person name="Saif S."/>
            <person name="Shea T."/>
            <person name="Shenoy N."/>
            <person name="Sisk P."/>
            <person name="Stolte C."/>
            <person name="Sykes S."/>
            <person name="Wortman J."/>
            <person name="Nusbaum C."/>
            <person name="Birren B."/>
        </authorList>
    </citation>
    <scope>NUCLEOTIDE SEQUENCE [LARGE SCALE GENOMIC DNA]</scope>
    <source>
        <strain evidence="2 3">India VII</strain>
    </source>
</reference>
<evidence type="ECO:0000313" key="3">
    <source>
        <dbReference type="Proteomes" id="UP000053562"/>
    </source>
</evidence>
<accession>A0A0J9UUL7</accession>
<evidence type="ECO:0000313" key="2">
    <source>
        <dbReference type="EMBL" id="KMZ77153.1"/>
    </source>
</evidence>
<evidence type="ECO:0000256" key="1">
    <source>
        <dbReference type="SAM" id="MobiDB-lite"/>
    </source>
</evidence>
<dbReference type="InterPro" id="IPR008780">
    <property type="entry name" value="Plasmodium_Vir"/>
</dbReference>
<protein>
    <recommendedName>
        <fullName evidence="4">Variable surface protein Vir7-like protein</fullName>
    </recommendedName>
</protein>
<evidence type="ECO:0008006" key="4">
    <source>
        <dbReference type="Google" id="ProtNLM"/>
    </source>
</evidence>
<dbReference type="AlphaFoldDB" id="A0A0J9UUL7"/>
<dbReference type="Pfam" id="PF05795">
    <property type="entry name" value="Plasmodium_Vir"/>
    <property type="match status" value="1"/>
</dbReference>
<proteinExistence type="predicted"/>
<dbReference type="EMBL" id="KQ234488">
    <property type="protein sequence ID" value="KMZ77153.1"/>
    <property type="molecule type" value="Genomic_DNA"/>
</dbReference>
<gene>
    <name evidence="2" type="ORF">PVIIG_06234</name>
</gene>
<feature type="region of interest" description="Disordered" evidence="1">
    <location>
        <begin position="242"/>
        <end position="273"/>
    </location>
</feature>
<sequence length="315" mass="36374">MGKILGNEELNNLPTKVNYSYFDEKRGDCYNVDIYKSTEVRLNMNDGLQEVSDKIMKALCYVYNKSKDPKFDKSICDFLYYWISDMLLKHLTNSSSYNTAISPLFDVFHHTGVNNVCKVRHWSMEAHNFNDIKLIFDYSKDYNIYKEQLTEQNPQCYEDYMNYLNKYVSTYNKLYDECQKEENLTKKHCELFKEYFTHEQHSHLSTLKCDLKENETQPEQLSGGHGNVAGDTQLTVIHVEREESATGPHHLSQPYSSKGTSEMGGIKMNGKDTPTSIASPTVIGMTTIAGIVVPSYLTYNVISIWIKKLNVILYI</sequence>
<organism evidence="2 3">
    <name type="scientific">Plasmodium vivax India VII</name>
    <dbReference type="NCBI Taxonomy" id="1077284"/>
    <lineage>
        <taxon>Eukaryota</taxon>
        <taxon>Sar</taxon>
        <taxon>Alveolata</taxon>
        <taxon>Apicomplexa</taxon>
        <taxon>Aconoidasida</taxon>
        <taxon>Haemosporida</taxon>
        <taxon>Plasmodiidae</taxon>
        <taxon>Plasmodium</taxon>
        <taxon>Plasmodium (Plasmodium)</taxon>
    </lineage>
</organism>
<name>A0A0J9UUL7_PLAVI</name>